<dbReference type="PANTHER" id="PTHR48081:SF6">
    <property type="entry name" value="PEPTIDASE S9 PROLYL OLIGOPEPTIDASE CATALYTIC DOMAIN-CONTAINING PROTEIN"/>
    <property type="match status" value="1"/>
</dbReference>
<organism evidence="3 4">
    <name type="scientific">Pedobacter cryoconitis</name>
    <dbReference type="NCBI Taxonomy" id="188932"/>
    <lineage>
        <taxon>Bacteria</taxon>
        <taxon>Pseudomonadati</taxon>
        <taxon>Bacteroidota</taxon>
        <taxon>Sphingobacteriia</taxon>
        <taxon>Sphingobacteriales</taxon>
        <taxon>Sphingobacteriaceae</taxon>
        <taxon>Pedobacter</taxon>
    </lineage>
</organism>
<dbReference type="Pfam" id="PF20434">
    <property type="entry name" value="BD-FAE"/>
    <property type="match status" value="1"/>
</dbReference>
<reference evidence="3 4" key="1">
    <citation type="submission" date="2020-08" db="EMBL/GenBank/DDBJ databases">
        <title>Genomic Encyclopedia of Type Strains, Phase IV (KMG-V): Genome sequencing to study the core and pangenomes of soil and plant-associated prokaryotes.</title>
        <authorList>
            <person name="Whitman W."/>
        </authorList>
    </citation>
    <scope>NUCLEOTIDE SEQUENCE [LARGE SCALE GENOMIC DNA]</scope>
    <source>
        <strain evidence="3 4">S3M1</strain>
    </source>
</reference>
<dbReference type="InterPro" id="IPR049492">
    <property type="entry name" value="BD-FAE-like_dom"/>
</dbReference>
<dbReference type="EMBL" id="JACHCE010000002">
    <property type="protein sequence ID" value="MBB5635776.1"/>
    <property type="molecule type" value="Genomic_DNA"/>
</dbReference>
<dbReference type="Proteomes" id="UP000537204">
    <property type="component" value="Unassembled WGS sequence"/>
</dbReference>
<comment type="caution">
    <text evidence="3">The sequence shown here is derived from an EMBL/GenBank/DDBJ whole genome shotgun (WGS) entry which is preliminary data.</text>
</comment>
<dbReference type="Gene3D" id="3.40.50.1820">
    <property type="entry name" value="alpha/beta hydrolase"/>
    <property type="match status" value="1"/>
</dbReference>
<keyword evidence="1" id="KW-0378">Hydrolase</keyword>
<protein>
    <submittedName>
        <fullName evidence="3">Acetyl esterase/lipase</fullName>
    </submittedName>
</protein>
<dbReference type="PANTHER" id="PTHR48081">
    <property type="entry name" value="AB HYDROLASE SUPERFAMILY PROTEIN C4A8.06C"/>
    <property type="match status" value="1"/>
</dbReference>
<dbReference type="SUPFAM" id="SSF53474">
    <property type="entry name" value="alpha/beta-Hydrolases"/>
    <property type="match status" value="1"/>
</dbReference>
<dbReference type="AlphaFoldDB" id="A0A7W8ZKP1"/>
<proteinExistence type="predicted"/>
<dbReference type="InterPro" id="IPR029058">
    <property type="entry name" value="AB_hydrolase_fold"/>
</dbReference>
<evidence type="ECO:0000256" key="1">
    <source>
        <dbReference type="ARBA" id="ARBA00022801"/>
    </source>
</evidence>
<evidence type="ECO:0000313" key="3">
    <source>
        <dbReference type="EMBL" id="MBB5635776.1"/>
    </source>
</evidence>
<dbReference type="RefSeq" id="WP_183880806.1">
    <property type="nucleotide sequence ID" value="NZ_JACHCE010000002.1"/>
</dbReference>
<feature type="domain" description="BD-FAE-like" evidence="2">
    <location>
        <begin position="66"/>
        <end position="262"/>
    </location>
</feature>
<dbReference type="InterPro" id="IPR050300">
    <property type="entry name" value="GDXG_lipolytic_enzyme"/>
</dbReference>
<dbReference type="GO" id="GO:0016787">
    <property type="term" value="F:hydrolase activity"/>
    <property type="evidence" value="ECO:0007669"/>
    <property type="project" value="UniProtKB-KW"/>
</dbReference>
<gene>
    <name evidence="3" type="ORF">HDE68_001664</name>
</gene>
<evidence type="ECO:0000313" key="4">
    <source>
        <dbReference type="Proteomes" id="UP000537204"/>
    </source>
</evidence>
<accession>A0A7W8ZKP1</accession>
<evidence type="ECO:0000259" key="2">
    <source>
        <dbReference type="Pfam" id="PF20434"/>
    </source>
</evidence>
<name>A0A7W8ZKP1_9SPHI</name>
<sequence>MNKSWLLLLIMGIIGMNGVNAQEIMKLYPGKIPGAIAGPATYKQKETIINGKVFGLSKVTDPSLSLYKADPLKANGAAVIICPGGGYAFLATDHEGEEVARRFAALGVTALVLKYRLPSDTIMTDKSFGPLQDAQQAIYLVRKNAAAWNINPAKIGIMGFSAGGHLAASLAVHYGDSKIKNPEGLSLRPDFAILIYPVISFTASAHTGSVKNLIGEKATQLQKEYFSNELHVNAQTPVTFLVHANDDDTVPVENTILFNQALTKNKVPVETHLYQAGGHGYGMHNKTTSDDWFQRLQEWMRGNHLLEGKAN</sequence>